<feature type="transmembrane region" description="Helical" evidence="2">
    <location>
        <begin position="192"/>
        <end position="212"/>
    </location>
</feature>
<dbReference type="EMBL" id="CAXKWB010012691">
    <property type="protein sequence ID" value="CAL4105125.1"/>
    <property type="molecule type" value="Genomic_DNA"/>
</dbReference>
<evidence type="ECO:0000313" key="3">
    <source>
        <dbReference type="EMBL" id="CAL4105125.1"/>
    </source>
</evidence>
<keyword evidence="2" id="KW-0472">Membrane</keyword>
<evidence type="ECO:0000313" key="4">
    <source>
        <dbReference type="Proteomes" id="UP001497623"/>
    </source>
</evidence>
<name>A0AAV2QX58_MEGNR</name>
<reference evidence="3 4" key="1">
    <citation type="submission" date="2024-05" db="EMBL/GenBank/DDBJ databases">
        <authorList>
            <person name="Wallberg A."/>
        </authorList>
    </citation>
    <scope>NUCLEOTIDE SEQUENCE [LARGE SCALE GENOMIC DNA]</scope>
</reference>
<comment type="caution">
    <text evidence="3">The sequence shown here is derived from an EMBL/GenBank/DDBJ whole genome shotgun (WGS) entry which is preliminary data.</text>
</comment>
<sequence>MSGVLELLILNSRGGGSTITGRESESSTTLSSIGVHVPGISAGDTGRSIAGSSLLKPKSNSPLKRPNAGSGPASLEVSLSTFPGVATAKWPTASLTRSLSSEELGSCVGDAVSCKVLDGALKSIPGTVEAISSVLFSSKFIVIPGILVVLVCIFDLSPAYAATSIQMPRATIATSRTITAVTTEQRTFIPRILYTIPLYITLTFMVILNFNVNVHFNNKQYGTFVLFTQQLGLAFT</sequence>
<keyword evidence="2" id="KW-1133">Transmembrane helix</keyword>
<proteinExistence type="predicted"/>
<feature type="transmembrane region" description="Helical" evidence="2">
    <location>
        <begin position="140"/>
        <end position="161"/>
    </location>
</feature>
<feature type="compositionally biased region" description="Low complexity" evidence="1">
    <location>
        <begin position="52"/>
        <end position="67"/>
    </location>
</feature>
<keyword evidence="2" id="KW-0812">Transmembrane</keyword>
<dbReference type="AlphaFoldDB" id="A0AAV2QX58"/>
<organism evidence="3 4">
    <name type="scientific">Meganyctiphanes norvegica</name>
    <name type="common">Northern krill</name>
    <name type="synonym">Thysanopoda norvegica</name>
    <dbReference type="NCBI Taxonomy" id="48144"/>
    <lineage>
        <taxon>Eukaryota</taxon>
        <taxon>Metazoa</taxon>
        <taxon>Ecdysozoa</taxon>
        <taxon>Arthropoda</taxon>
        <taxon>Crustacea</taxon>
        <taxon>Multicrustacea</taxon>
        <taxon>Malacostraca</taxon>
        <taxon>Eumalacostraca</taxon>
        <taxon>Eucarida</taxon>
        <taxon>Euphausiacea</taxon>
        <taxon>Euphausiidae</taxon>
        <taxon>Meganyctiphanes</taxon>
    </lineage>
</organism>
<feature type="region of interest" description="Disordered" evidence="1">
    <location>
        <begin position="51"/>
        <end position="72"/>
    </location>
</feature>
<evidence type="ECO:0000256" key="1">
    <source>
        <dbReference type="SAM" id="MobiDB-lite"/>
    </source>
</evidence>
<evidence type="ECO:0000256" key="2">
    <source>
        <dbReference type="SAM" id="Phobius"/>
    </source>
</evidence>
<gene>
    <name evidence="3" type="ORF">MNOR_LOCUS18032</name>
</gene>
<keyword evidence="4" id="KW-1185">Reference proteome</keyword>
<accession>A0AAV2QX58</accession>
<protein>
    <submittedName>
        <fullName evidence="3">Uncharacterized protein</fullName>
    </submittedName>
</protein>
<dbReference type="Proteomes" id="UP001497623">
    <property type="component" value="Unassembled WGS sequence"/>
</dbReference>